<dbReference type="Gene3D" id="3.40.630.10">
    <property type="entry name" value="Zn peptidases"/>
    <property type="match status" value="1"/>
</dbReference>
<organism evidence="1 2">
    <name type="scientific">Euzebyella saccharophila</name>
    <dbReference type="NCBI Taxonomy" id="679664"/>
    <lineage>
        <taxon>Bacteria</taxon>
        <taxon>Pseudomonadati</taxon>
        <taxon>Bacteroidota</taxon>
        <taxon>Flavobacteriia</taxon>
        <taxon>Flavobacteriales</taxon>
        <taxon>Flavobacteriaceae</taxon>
        <taxon>Euzebyella</taxon>
    </lineage>
</organism>
<name>A0ABV8JRN7_9FLAO</name>
<comment type="caution">
    <text evidence="1">The sequence shown here is derived from an EMBL/GenBank/DDBJ whole genome shotgun (WGS) entry which is preliminary data.</text>
</comment>
<keyword evidence="1" id="KW-0378">Hydrolase</keyword>
<gene>
    <name evidence="1" type="ORF">ACFOUT_10365</name>
</gene>
<evidence type="ECO:0000313" key="2">
    <source>
        <dbReference type="Proteomes" id="UP001595814"/>
    </source>
</evidence>
<dbReference type="SUPFAM" id="SSF53187">
    <property type="entry name" value="Zn-dependent exopeptidases"/>
    <property type="match status" value="1"/>
</dbReference>
<accession>A0ABV8JRN7</accession>
<dbReference type="CDD" id="cd06241">
    <property type="entry name" value="M14-like"/>
    <property type="match status" value="1"/>
</dbReference>
<dbReference type="EMBL" id="JBHSAW010000006">
    <property type="protein sequence ID" value="MFC4096276.1"/>
    <property type="molecule type" value="Genomic_DNA"/>
</dbReference>
<dbReference type="Proteomes" id="UP001595814">
    <property type="component" value="Unassembled WGS sequence"/>
</dbReference>
<dbReference type="GO" id="GO:0004180">
    <property type="term" value="F:carboxypeptidase activity"/>
    <property type="evidence" value="ECO:0007669"/>
    <property type="project" value="UniProtKB-KW"/>
</dbReference>
<protein>
    <submittedName>
        <fullName evidence="1">M14 family metallopeptidase</fullName>
        <ecNumber evidence="1">3.4.17.-</ecNumber>
    </submittedName>
</protein>
<keyword evidence="1" id="KW-0645">Protease</keyword>
<evidence type="ECO:0000313" key="1">
    <source>
        <dbReference type="EMBL" id="MFC4096276.1"/>
    </source>
</evidence>
<dbReference type="PROSITE" id="PS51257">
    <property type="entry name" value="PROKAR_LIPOPROTEIN"/>
    <property type="match status" value="1"/>
</dbReference>
<sequence>MIKIRPLTKIPFLTKLAIAVTFFAISCESEKEDNSKEYETHFEASQGTETATYLQVIDFYIQLAKEFPEINMQTVGQTDSGFPLHIITYNPDGDFNFQKINDKKTIVLINNGIHPGESDGIDATMLLYRDLAIGKLRAPEKTILVTIPIYNIGGALNRNSTTRVNQNGPVSYGFRGNTLNYDLNRDFIKADTKNTRSFYEIFHLVNPDIFIDNHVSNGADYQYTLTHLFTQHNKLGGDLGNYLHQKFMPELEGKLKKEDWDITPYVNVFNKVPESGFSQFMDHPRYSTGYTTLWNVLGLMVETHMLKPYKQRVEGTYALMKNTMDIAEENFDQIKQLRTEALHRHKNWDYYPTQWAVDTTRTTELKFLGFEADTLTSEVTNLQRLKYDRNRPFEKKVDYQNFYKPVDSVKIPESYILKRGWSKVTELLDLNNIDYTTFQKDTIITVESYSISSFSTRNTPYEGHYLHDDTELKTTTKKIKFQQGDINIPTDQKGIRYLMEVLEPTTADSFFNWNFFDSILQQKEGFSPYVFEDLALKILEENPTLKDSLFSKKEDDPTFAQNWYAQLDYIYKNSRYNEQAHNQYPVYRVLKKE</sequence>
<dbReference type="RefSeq" id="WP_225621310.1">
    <property type="nucleotide sequence ID" value="NZ_JACYFJ010000007.1"/>
</dbReference>
<keyword evidence="2" id="KW-1185">Reference proteome</keyword>
<reference evidence="2" key="1">
    <citation type="journal article" date="2019" name="Int. J. Syst. Evol. Microbiol.">
        <title>The Global Catalogue of Microorganisms (GCM) 10K type strain sequencing project: providing services to taxonomists for standard genome sequencing and annotation.</title>
        <authorList>
            <consortium name="The Broad Institute Genomics Platform"/>
            <consortium name="The Broad Institute Genome Sequencing Center for Infectious Disease"/>
            <person name="Wu L."/>
            <person name="Ma J."/>
        </authorList>
    </citation>
    <scope>NUCLEOTIDE SEQUENCE [LARGE SCALE GENOMIC DNA]</scope>
    <source>
        <strain evidence="2">CECT 7477</strain>
    </source>
</reference>
<proteinExistence type="predicted"/>
<dbReference type="EC" id="3.4.17.-" evidence="1"/>
<keyword evidence="1" id="KW-0121">Carboxypeptidase</keyword>